<name>D5Q8I3_CLODI</name>
<dbReference type="Gene3D" id="3.40.50.150">
    <property type="entry name" value="Vaccinia Virus protein VP39"/>
    <property type="match status" value="1"/>
</dbReference>
<evidence type="ECO:0000313" key="2">
    <source>
        <dbReference type="Proteomes" id="UP000003227"/>
    </source>
</evidence>
<organism evidence="1 2">
    <name type="scientific">Clostridioides difficile NAP08</name>
    <dbReference type="NCBI Taxonomy" id="525259"/>
    <lineage>
        <taxon>Bacteria</taxon>
        <taxon>Bacillati</taxon>
        <taxon>Bacillota</taxon>
        <taxon>Clostridia</taxon>
        <taxon>Peptostreptococcales</taxon>
        <taxon>Peptostreptococcaceae</taxon>
        <taxon>Clostridioides</taxon>
    </lineage>
</organism>
<dbReference type="InterPro" id="IPR029063">
    <property type="entry name" value="SAM-dependent_MTases_sf"/>
</dbReference>
<comment type="caution">
    <text evidence="1">The sequence shown here is derived from an EMBL/GenBank/DDBJ whole genome shotgun (WGS) entry which is preliminary data.</text>
</comment>
<protein>
    <recommendedName>
        <fullName evidence="3">Methyltransferase type 11 domain-containing protein</fullName>
    </recommendedName>
</protein>
<accession>D5Q8I3</accession>
<gene>
    <name evidence="1" type="ORF">HMPREF0220_3217</name>
</gene>
<dbReference type="EMBL" id="ADNX01000087">
    <property type="protein sequence ID" value="EFH05758.1"/>
    <property type="molecule type" value="Genomic_DNA"/>
</dbReference>
<proteinExistence type="predicted"/>
<evidence type="ECO:0008006" key="3">
    <source>
        <dbReference type="Google" id="ProtNLM"/>
    </source>
</evidence>
<dbReference type="AlphaFoldDB" id="D5Q8I3"/>
<evidence type="ECO:0000313" key="1">
    <source>
        <dbReference type="EMBL" id="EFH05758.1"/>
    </source>
</evidence>
<sequence length="55" mass="6520">MVTKEENKIVWCISNLTNLPFKNNKFDIILNVLSPVNYKRFERVLNNYGMARKVC</sequence>
<dbReference type="Proteomes" id="UP000003227">
    <property type="component" value="Unassembled WGS sequence"/>
</dbReference>
<dbReference type="RefSeq" id="WP_003422630.1">
    <property type="nucleotide sequence ID" value="NZ_GG770711.1"/>
</dbReference>
<dbReference type="HOGENOM" id="CLU_3028255_0_0_9"/>
<reference evidence="1 2" key="1">
    <citation type="submission" date="2010-05" db="EMBL/GenBank/DDBJ databases">
        <authorList>
            <person name="Qin X."/>
            <person name="Bachman B."/>
            <person name="Battles P."/>
            <person name="Bell A."/>
            <person name="Bess C."/>
            <person name="Bickham C."/>
            <person name="Chaboub L."/>
            <person name="Chen D."/>
            <person name="Coyle M."/>
            <person name="Deiros D.R."/>
            <person name="Dinh H."/>
            <person name="Forbes L."/>
            <person name="Fowler G."/>
            <person name="Francisco L."/>
            <person name="Fu Q."/>
            <person name="Gubbala S."/>
            <person name="Hale W."/>
            <person name="Han Y."/>
            <person name="Hemphill L."/>
            <person name="Highlander S.K."/>
            <person name="Hirani K."/>
            <person name="Hogues M."/>
            <person name="Jackson L."/>
            <person name="Jakkamsetti A."/>
            <person name="Javaid M."/>
            <person name="Jiang H."/>
            <person name="Korchina V."/>
            <person name="Kovar C."/>
            <person name="Lara F."/>
            <person name="Lee S."/>
            <person name="Mata R."/>
            <person name="Mathew T."/>
            <person name="Moen C."/>
            <person name="Morales K."/>
            <person name="Munidasa M."/>
            <person name="Nazareth L."/>
            <person name="Ngo R."/>
            <person name="Nguyen L."/>
            <person name="Okwuonu G."/>
            <person name="Ongeri F."/>
            <person name="Patil S."/>
            <person name="Petrosino J."/>
            <person name="Pham C."/>
            <person name="Pham P."/>
            <person name="Pu L.-L."/>
            <person name="Puazo M."/>
            <person name="Raj R."/>
            <person name="Reid J."/>
            <person name="Rouhana J."/>
            <person name="Saada N."/>
            <person name="Shang Y."/>
            <person name="Simmons D."/>
            <person name="Thornton R."/>
            <person name="Warren J."/>
            <person name="Weissenberger G."/>
            <person name="Zhang J."/>
            <person name="Zhang L."/>
            <person name="Zhou C."/>
            <person name="Zhu D."/>
            <person name="Muzny D."/>
            <person name="Worley K."/>
            <person name="Gibbs R."/>
        </authorList>
    </citation>
    <scope>NUCLEOTIDE SEQUENCE [LARGE SCALE GENOMIC DNA]</scope>
    <source>
        <strain evidence="1 2">NAP08</strain>
    </source>
</reference>